<dbReference type="Pfam" id="PF17827">
    <property type="entry name" value="PrmC_N"/>
    <property type="match status" value="1"/>
</dbReference>
<dbReference type="InterPro" id="IPR040758">
    <property type="entry name" value="PrmC_N"/>
</dbReference>
<dbReference type="SUPFAM" id="SSF53335">
    <property type="entry name" value="S-adenosyl-L-methionine-dependent methyltransferases"/>
    <property type="match status" value="1"/>
</dbReference>
<protein>
    <recommendedName>
        <fullName evidence="5">Release factor glutamine methyltransferase</fullName>
        <shortName evidence="5">RF MTase</shortName>
        <ecNumber evidence="5">2.1.1.297</ecNumber>
    </recommendedName>
    <alternativeName>
        <fullName evidence="5">N5-glutamine methyltransferase PrmC</fullName>
    </alternativeName>
    <alternativeName>
        <fullName evidence="5">Protein-(glutamine-N5) MTase PrmC</fullName>
    </alternativeName>
    <alternativeName>
        <fullName evidence="5">Protein-glutamine N-methyltransferase PrmC</fullName>
    </alternativeName>
</protein>
<feature type="domain" description="Release factor glutamine methyltransferase N-terminal" evidence="7">
    <location>
        <begin position="23"/>
        <end position="91"/>
    </location>
</feature>
<feature type="binding site" evidence="5">
    <location>
        <position position="206"/>
    </location>
    <ligand>
        <name>S-adenosyl-L-methionine</name>
        <dbReference type="ChEBI" id="CHEBI:59789"/>
    </ligand>
</feature>
<dbReference type="PROSITE" id="PS00092">
    <property type="entry name" value="N6_MTASE"/>
    <property type="match status" value="1"/>
</dbReference>
<comment type="function">
    <text evidence="5">Methylates the class 1 translation termination release factors RF1/PrfA and RF2/PrfB on the glutamine residue of the universally conserved GGQ motif.</text>
</comment>
<accession>A0A9D2EGD3</accession>
<dbReference type="HAMAP" id="MF_02126">
    <property type="entry name" value="RF_methyltr_PrmC"/>
    <property type="match status" value="1"/>
</dbReference>
<dbReference type="InterPro" id="IPR002052">
    <property type="entry name" value="DNA_methylase_N6_adenine_CS"/>
</dbReference>
<reference evidence="8" key="2">
    <citation type="submission" date="2021-04" db="EMBL/GenBank/DDBJ databases">
        <authorList>
            <person name="Gilroy R."/>
        </authorList>
    </citation>
    <scope>NUCLEOTIDE SEQUENCE</scope>
    <source>
        <strain evidence="8">ChiGjej4B4-7305</strain>
    </source>
</reference>
<dbReference type="PANTHER" id="PTHR18895:SF74">
    <property type="entry name" value="MTRF1L RELEASE FACTOR GLUTAMINE METHYLTRANSFERASE"/>
    <property type="match status" value="1"/>
</dbReference>
<dbReference type="InterPro" id="IPR029063">
    <property type="entry name" value="SAM-dependent_MTases_sf"/>
</dbReference>
<evidence type="ECO:0000259" key="7">
    <source>
        <dbReference type="Pfam" id="PF17827"/>
    </source>
</evidence>
<dbReference type="GO" id="GO:0003676">
    <property type="term" value="F:nucleic acid binding"/>
    <property type="evidence" value="ECO:0007669"/>
    <property type="project" value="InterPro"/>
</dbReference>
<evidence type="ECO:0000256" key="1">
    <source>
        <dbReference type="ARBA" id="ARBA00022603"/>
    </source>
</evidence>
<evidence type="ECO:0000256" key="2">
    <source>
        <dbReference type="ARBA" id="ARBA00022679"/>
    </source>
</evidence>
<dbReference type="EMBL" id="DXBY01000245">
    <property type="protein sequence ID" value="HIZ36925.1"/>
    <property type="molecule type" value="Genomic_DNA"/>
</dbReference>
<feature type="binding site" evidence="5">
    <location>
        <begin position="206"/>
        <end position="209"/>
    </location>
    <ligand>
        <name>substrate</name>
    </ligand>
</feature>
<comment type="similarity">
    <text evidence="5">Belongs to the protein N5-glutamine methyltransferase family. PrmC subfamily.</text>
</comment>
<dbReference type="InterPro" id="IPR004556">
    <property type="entry name" value="HemK-like"/>
</dbReference>
<evidence type="ECO:0000313" key="8">
    <source>
        <dbReference type="EMBL" id="HIZ36925.1"/>
    </source>
</evidence>
<feature type="domain" description="Methyltransferase small" evidence="6">
    <location>
        <begin position="133"/>
        <end position="209"/>
    </location>
</feature>
<dbReference type="Proteomes" id="UP000824037">
    <property type="component" value="Unassembled WGS sequence"/>
</dbReference>
<dbReference type="Gene3D" id="1.10.8.10">
    <property type="entry name" value="DNA helicase RuvA subunit, C-terminal domain"/>
    <property type="match status" value="1"/>
</dbReference>
<keyword evidence="2 5" id="KW-0808">Transferase</keyword>
<dbReference type="GO" id="GO:0032259">
    <property type="term" value="P:methylation"/>
    <property type="evidence" value="ECO:0007669"/>
    <property type="project" value="UniProtKB-KW"/>
</dbReference>
<dbReference type="GO" id="GO:0102559">
    <property type="term" value="F:peptide chain release factor N(5)-glutamine methyltransferase activity"/>
    <property type="evidence" value="ECO:0007669"/>
    <property type="project" value="UniProtKB-EC"/>
</dbReference>
<evidence type="ECO:0000259" key="6">
    <source>
        <dbReference type="Pfam" id="PF05175"/>
    </source>
</evidence>
<name>A0A9D2EGD3_9MICO</name>
<dbReference type="AlphaFoldDB" id="A0A9D2EGD3"/>
<reference evidence="8" key="1">
    <citation type="journal article" date="2021" name="PeerJ">
        <title>Extensive microbial diversity within the chicken gut microbiome revealed by metagenomics and culture.</title>
        <authorList>
            <person name="Gilroy R."/>
            <person name="Ravi A."/>
            <person name="Getino M."/>
            <person name="Pursley I."/>
            <person name="Horton D.L."/>
            <person name="Alikhan N.F."/>
            <person name="Baker D."/>
            <person name="Gharbi K."/>
            <person name="Hall N."/>
            <person name="Watson M."/>
            <person name="Adriaenssens E.M."/>
            <person name="Foster-Nyarko E."/>
            <person name="Jarju S."/>
            <person name="Secka A."/>
            <person name="Antonio M."/>
            <person name="Oren A."/>
            <person name="Chaudhuri R.R."/>
            <person name="La Ragione R."/>
            <person name="Hildebrand F."/>
            <person name="Pallen M.J."/>
        </authorList>
    </citation>
    <scope>NUCLEOTIDE SEQUENCE</scope>
    <source>
        <strain evidence="8">ChiGjej4B4-7305</strain>
    </source>
</reference>
<dbReference type="NCBIfam" id="TIGR03534">
    <property type="entry name" value="RF_mod_PrmC"/>
    <property type="match status" value="1"/>
</dbReference>
<dbReference type="Pfam" id="PF05175">
    <property type="entry name" value="MTS"/>
    <property type="match status" value="1"/>
</dbReference>
<dbReference type="InterPro" id="IPR007848">
    <property type="entry name" value="Small_mtfrase_dom"/>
</dbReference>
<evidence type="ECO:0000256" key="3">
    <source>
        <dbReference type="ARBA" id="ARBA00022691"/>
    </source>
</evidence>
<comment type="catalytic activity">
    <reaction evidence="4 5">
        <text>L-glutaminyl-[peptide chain release factor] + S-adenosyl-L-methionine = N(5)-methyl-L-glutaminyl-[peptide chain release factor] + S-adenosyl-L-homocysteine + H(+)</text>
        <dbReference type="Rhea" id="RHEA:42896"/>
        <dbReference type="Rhea" id="RHEA-COMP:10271"/>
        <dbReference type="Rhea" id="RHEA-COMP:10272"/>
        <dbReference type="ChEBI" id="CHEBI:15378"/>
        <dbReference type="ChEBI" id="CHEBI:30011"/>
        <dbReference type="ChEBI" id="CHEBI:57856"/>
        <dbReference type="ChEBI" id="CHEBI:59789"/>
        <dbReference type="ChEBI" id="CHEBI:61891"/>
        <dbReference type="EC" id="2.1.1.297"/>
    </reaction>
</comment>
<dbReference type="EC" id="2.1.1.297" evidence="5"/>
<dbReference type="NCBIfam" id="TIGR00536">
    <property type="entry name" value="hemK_fam"/>
    <property type="match status" value="1"/>
</dbReference>
<gene>
    <name evidence="5 8" type="primary">prmC</name>
    <name evidence="8" type="ORF">H9815_14225</name>
</gene>
<comment type="caution">
    <text evidence="5">Lacks conserved residue(s) required for the propagation of feature annotation.</text>
</comment>
<keyword evidence="3 5" id="KW-0949">S-adenosyl-L-methionine</keyword>
<feature type="binding site" evidence="5">
    <location>
        <position position="160"/>
    </location>
    <ligand>
        <name>S-adenosyl-L-methionine</name>
        <dbReference type="ChEBI" id="CHEBI:59789"/>
    </ligand>
</feature>
<evidence type="ECO:0000313" key="9">
    <source>
        <dbReference type="Proteomes" id="UP000824037"/>
    </source>
</evidence>
<sequence length="310" mass="32514">MRPNGWPGPVTEQPAARRASLRELVQAATAVLTGAAVPSPAVDARALAAHALGTDRLDLVLAPDPTPEFVTRYAQLVERRRRREPLQHITGSASFRYLELSVGPGVFVPRPETELVAEAAIEAARAVSGPPLVVDLCSGSGAIALALAQEVPAAEVVAVELAEEAVRAIGTNADRLGLPVRVVQADVTAASTVADLDGQVHVLVANPPYIPPDAVPQDPEVRDHDPDLALYGGGVDGLDLPRAVVRAATRLLRGGGVLVMEHAEVQAASVRQLVAATGVFTEVHTRTDLTGRDRMVVATRTHPPELSGSR</sequence>
<keyword evidence="1 5" id="KW-0489">Methyltransferase</keyword>
<organism evidence="8 9">
    <name type="scientific">Candidatus Ruania gallistercoris</name>
    <dbReference type="NCBI Taxonomy" id="2838746"/>
    <lineage>
        <taxon>Bacteria</taxon>
        <taxon>Bacillati</taxon>
        <taxon>Actinomycetota</taxon>
        <taxon>Actinomycetes</taxon>
        <taxon>Micrococcales</taxon>
        <taxon>Ruaniaceae</taxon>
        <taxon>Ruania</taxon>
    </lineage>
</organism>
<dbReference type="Gene3D" id="3.40.50.150">
    <property type="entry name" value="Vaccinia Virus protein VP39"/>
    <property type="match status" value="1"/>
</dbReference>
<dbReference type="InterPro" id="IPR019874">
    <property type="entry name" value="RF_methyltr_PrmC"/>
</dbReference>
<evidence type="ECO:0000256" key="4">
    <source>
        <dbReference type="ARBA" id="ARBA00048391"/>
    </source>
</evidence>
<dbReference type="CDD" id="cd02440">
    <property type="entry name" value="AdoMet_MTases"/>
    <property type="match status" value="1"/>
</dbReference>
<dbReference type="PANTHER" id="PTHR18895">
    <property type="entry name" value="HEMK METHYLTRANSFERASE"/>
    <property type="match status" value="1"/>
</dbReference>
<evidence type="ECO:0000256" key="5">
    <source>
        <dbReference type="HAMAP-Rule" id="MF_02126"/>
    </source>
</evidence>
<comment type="caution">
    <text evidence="8">The sequence shown here is derived from an EMBL/GenBank/DDBJ whole genome shotgun (WGS) entry which is preliminary data.</text>
</comment>
<dbReference type="InterPro" id="IPR050320">
    <property type="entry name" value="N5-glutamine_MTase"/>
</dbReference>
<proteinExistence type="inferred from homology"/>